<dbReference type="InterPro" id="IPR004358">
    <property type="entry name" value="Sig_transdc_His_kin-like_C"/>
</dbReference>
<dbReference type="Proteomes" id="UP000028725">
    <property type="component" value="Unassembled WGS sequence"/>
</dbReference>
<dbReference type="CDD" id="cd00038">
    <property type="entry name" value="CAP_ED"/>
    <property type="match status" value="1"/>
</dbReference>
<dbReference type="PATRIC" id="fig|394096.3.peg.2825"/>
<evidence type="ECO:0000259" key="4">
    <source>
        <dbReference type="PROSITE" id="PS50042"/>
    </source>
</evidence>
<name>A0A085WMG6_9BACT</name>
<evidence type="ECO:0000313" key="7">
    <source>
        <dbReference type="Proteomes" id="UP000028725"/>
    </source>
</evidence>
<comment type="caution">
    <text evidence="6">The sequence shown here is derived from an EMBL/GenBank/DDBJ whole genome shotgun (WGS) entry which is preliminary data.</text>
</comment>
<dbReference type="SUPFAM" id="SSF47384">
    <property type="entry name" value="Homodimeric domain of signal transducing histidine kinase"/>
    <property type="match status" value="1"/>
</dbReference>
<dbReference type="EC" id="2.7.13.3" evidence="2"/>
<dbReference type="InterPro" id="IPR000595">
    <property type="entry name" value="cNMP-bd_dom"/>
</dbReference>
<dbReference type="SUPFAM" id="SSF51206">
    <property type="entry name" value="cAMP-binding domain-like"/>
    <property type="match status" value="1"/>
</dbReference>
<keyword evidence="3" id="KW-0175">Coiled coil</keyword>
<dbReference type="InterPro" id="IPR036890">
    <property type="entry name" value="HATPase_C_sf"/>
</dbReference>
<dbReference type="SUPFAM" id="SSF55874">
    <property type="entry name" value="ATPase domain of HSP90 chaperone/DNA topoisomerase II/histidine kinase"/>
    <property type="match status" value="1"/>
</dbReference>
<proteinExistence type="predicted"/>
<dbReference type="PANTHER" id="PTHR43065:SF48">
    <property type="entry name" value="HISTIDINE KINASE"/>
    <property type="match status" value="1"/>
</dbReference>
<dbReference type="Pfam" id="PF02518">
    <property type="entry name" value="HATPase_c"/>
    <property type="match status" value="1"/>
</dbReference>
<dbReference type="Gene3D" id="3.30.565.10">
    <property type="entry name" value="Histidine kinase-like ATPase, C-terminal domain"/>
    <property type="match status" value="1"/>
</dbReference>
<dbReference type="STRING" id="394096.DB31_6781"/>
<evidence type="ECO:0000313" key="6">
    <source>
        <dbReference type="EMBL" id="KFE68879.1"/>
    </source>
</evidence>
<dbReference type="SMART" id="SM00387">
    <property type="entry name" value="HATPase_c"/>
    <property type="match status" value="1"/>
</dbReference>
<evidence type="ECO:0000259" key="5">
    <source>
        <dbReference type="PROSITE" id="PS50109"/>
    </source>
</evidence>
<dbReference type="AlphaFoldDB" id="A0A085WMG6"/>
<organism evidence="6 7">
    <name type="scientific">Hyalangium minutum</name>
    <dbReference type="NCBI Taxonomy" id="394096"/>
    <lineage>
        <taxon>Bacteria</taxon>
        <taxon>Pseudomonadati</taxon>
        <taxon>Myxococcota</taxon>
        <taxon>Myxococcia</taxon>
        <taxon>Myxococcales</taxon>
        <taxon>Cystobacterineae</taxon>
        <taxon>Archangiaceae</taxon>
        <taxon>Hyalangium</taxon>
    </lineage>
</organism>
<dbReference type="InterPro" id="IPR003594">
    <property type="entry name" value="HATPase_dom"/>
</dbReference>
<dbReference type="PROSITE" id="PS50109">
    <property type="entry name" value="HIS_KIN"/>
    <property type="match status" value="1"/>
</dbReference>
<dbReference type="GO" id="GO:0000155">
    <property type="term" value="F:phosphorelay sensor kinase activity"/>
    <property type="evidence" value="ECO:0007669"/>
    <property type="project" value="InterPro"/>
</dbReference>
<reference evidence="6 7" key="1">
    <citation type="submission" date="2014-04" db="EMBL/GenBank/DDBJ databases">
        <title>Genome assembly of Hyalangium minutum DSM 14724.</title>
        <authorList>
            <person name="Sharma G."/>
            <person name="Subramanian S."/>
        </authorList>
    </citation>
    <scope>NUCLEOTIDE SEQUENCE [LARGE SCALE GENOMIC DNA]</scope>
    <source>
        <strain evidence="6 7">DSM 14724</strain>
    </source>
</reference>
<dbReference type="PROSITE" id="PS50042">
    <property type="entry name" value="CNMP_BINDING_3"/>
    <property type="match status" value="1"/>
</dbReference>
<keyword evidence="6" id="KW-0808">Transferase</keyword>
<dbReference type="PANTHER" id="PTHR43065">
    <property type="entry name" value="SENSOR HISTIDINE KINASE"/>
    <property type="match status" value="1"/>
</dbReference>
<evidence type="ECO:0000256" key="3">
    <source>
        <dbReference type="SAM" id="Coils"/>
    </source>
</evidence>
<dbReference type="Gene3D" id="2.60.120.10">
    <property type="entry name" value="Jelly Rolls"/>
    <property type="match status" value="1"/>
</dbReference>
<dbReference type="Pfam" id="PF00027">
    <property type="entry name" value="cNMP_binding"/>
    <property type="match status" value="1"/>
</dbReference>
<dbReference type="Gene3D" id="1.10.287.130">
    <property type="match status" value="1"/>
</dbReference>
<evidence type="ECO:0000256" key="2">
    <source>
        <dbReference type="ARBA" id="ARBA00012438"/>
    </source>
</evidence>
<dbReference type="PRINTS" id="PR00344">
    <property type="entry name" value="BCTRLSENSOR"/>
</dbReference>
<dbReference type="InterPro" id="IPR018490">
    <property type="entry name" value="cNMP-bd_dom_sf"/>
</dbReference>
<dbReference type="InterPro" id="IPR005467">
    <property type="entry name" value="His_kinase_dom"/>
</dbReference>
<comment type="catalytic activity">
    <reaction evidence="1">
        <text>ATP + protein L-histidine = ADP + protein N-phospho-L-histidine.</text>
        <dbReference type="EC" id="2.7.13.3"/>
    </reaction>
</comment>
<accession>A0A085WMG6</accession>
<dbReference type="RefSeq" id="WP_044187437.1">
    <property type="nucleotide sequence ID" value="NZ_JMCB01000005.1"/>
</dbReference>
<keyword evidence="7" id="KW-1185">Reference proteome</keyword>
<protein>
    <recommendedName>
        <fullName evidence="2">histidine kinase</fullName>
        <ecNumber evidence="2">2.7.13.3</ecNumber>
    </recommendedName>
</protein>
<dbReference type="OrthoDB" id="224978at2"/>
<feature type="coiled-coil region" evidence="3">
    <location>
        <begin position="123"/>
        <end position="181"/>
    </location>
</feature>
<dbReference type="InterPro" id="IPR036097">
    <property type="entry name" value="HisK_dim/P_sf"/>
</dbReference>
<dbReference type="EMBL" id="JMCB01000005">
    <property type="protein sequence ID" value="KFE68879.1"/>
    <property type="molecule type" value="Genomic_DNA"/>
</dbReference>
<dbReference type="SMART" id="SM00100">
    <property type="entry name" value="cNMP"/>
    <property type="match status" value="1"/>
</dbReference>
<dbReference type="InterPro" id="IPR014710">
    <property type="entry name" value="RmlC-like_jellyroll"/>
</dbReference>
<feature type="domain" description="Cyclic nucleotide-binding" evidence="4">
    <location>
        <begin position="10"/>
        <end position="129"/>
    </location>
</feature>
<evidence type="ECO:0000256" key="1">
    <source>
        <dbReference type="ARBA" id="ARBA00000085"/>
    </source>
</evidence>
<gene>
    <name evidence="6" type="ORF">DB31_6781</name>
</gene>
<keyword evidence="6" id="KW-0418">Kinase</keyword>
<sequence length="461" mass="50732">MLHDAIDTSLFPAFPPQVLEELKREGQLRTFQPGEDLFMEGQEDPGIFFILSGEVRITRRQGGEEQVLAVHRLGAFVGELAMLAGGTATCTGRALRPTRVLQLSADRFRRGVSEGTPLARFALQSVVARHQEVEAQVREQEKLAALGRMAASLTHELNNPAAAARRAADQLREECLTSQQRSLAQDRRLTEAQCKALSEVLQALLVSKPQVLDALARSALEDALLEWLSDHGMRQSFSRASTLANAGVDVPHLEELGAVLEGQALQVGLAWLEATLSLAELAEVLVSSTERLTSLIAAVKQYTYKDQDTLQEVDLHSGLEATLAMFAHRMRGGVTVTRDYDTSLPKLWAHGGELNQVWTNLIENALDAMKDRGTLLVSTSRHGDEVHVEIGDDGPGIPEELQSRIWEPFFTTKLLGQGTGLGLDIARRIVERRLGGRIHLQSKPGDTRFRVELPLKPELPH</sequence>
<feature type="domain" description="Histidine kinase" evidence="5">
    <location>
        <begin position="280"/>
        <end position="457"/>
    </location>
</feature>